<dbReference type="AlphaFoldDB" id="A0A4S4KSM8"/>
<reference evidence="1 2" key="1">
    <citation type="submission" date="2019-02" db="EMBL/GenBank/DDBJ databases">
        <title>Genome sequencing of the rare red list fungi Phellinidium pouzarii.</title>
        <authorList>
            <person name="Buettner E."/>
            <person name="Kellner H."/>
        </authorList>
    </citation>
    <scope>NUCLEOTIDE SEQUENCE [LARGE SCALE GENOMIC DNA]</scope>
    <source>
        <strain evidence="1 2">DSM 108285</strain>
    </source>
</reference>
<evidence type="ECO:0000313" key="2">
    <source>
        <dbReference type="Proteomes" id="UP000308199"/>
    </source>
</evidence>
<dbReference type="EMBL" id="SGPK01000609">
    <property type="protein sequence ID" value="THH00998.1"/>
    <property type="molecule type" value="Genomic_DNA"/>
</dbReference>
<sequence length="94" mass="10674">MERKAACFALFIGLLSTELDREFSRKDDAFTDERFNLKSSDNEKADLTDGEELFDIREYLSSSNGKNTKADMLLGRTSRSMPLAVGGIDYKFYV</sequence>
<accession>A0A4S4KSM8</accession>
<keyword evidence="2" id="KW-1185">Reference proteome</keyword>
<proteinExistence type="predicted"/>
<name>A0A4S4KSM8_9AGAM</name>
<gene>
    <name evidence="1" type="ORF">EW145_g6999</name>
</gene>
<dbReference type="Proteomes" id="UP000308199">
    <property type="component" value="Unassembled WGS sequence"/>
</dbReference>
<comment type="caution">
    <text evidence="1">The sequence shown here is derived from an EMBL/GenBank/DDBJ whole genome shotgun (WGS) entry which is preliminary data.</text>
</comment>
<organism evidence="1 2">
    <name type="scientific">Phellinidium pouzarii</name>
    <dbReference type="NCBI Taxonomy" id="167371"/>
    <lineage>
        <taxon>Eukaryota</taxon>
        <taxon>Fungi</taxon>
        <taxon>Dikarya</taxon>
        <taxon>Basidiomycota</taxon>
        <taxon>Agaricomycotina</taxon>
        <taxon>Agaricomycetes</taxon>
        <taxon>Hymenochaetales</taxon>
        <taxon>Hymenochaetaceae</taxon>
        <taxon>Phellinidium</taxon>
    </lineage>
</organism>
<protein>
    <submittedName>
        <fullName evidence="1">Uncharacterized protein</fullName>
    </submittedName>
</protein>
<evidence type="ECO:0000313" key="1">
    <source>
        <dbReference type="EMBL" id="THH00998.1"/>
    </source>
</evidence>